<dbReference type="GO" id="GO:0005886">
    <property type="term" value="C:plasma membrane"/>
    <property type="evidence" value="ECO:0007669"/>
    <property type="project" value="UniProtKB-SubCell"/>
</dbReference>
<evidence type="ECO:0000256" key="2">
    <source>
        <dbReference type="ARBA" id="ARBA00007379"/>
    </source>
</evidence>
<keyword evidence="15" id="KW-1185">Reference proteome</keyword>
<dbReference type="Pfam" id="PF02687">
    <property type="entry name" value="FtsX"/>
    <property type="match status" value="1"/>
</dbReference>
<organism evidence="14 15">
    <name type="scientific">Floccifex porci</name>
    <dbReference type="NCBI Taxonomy" id="2606629"/>
    <lineage>
        <taxon>Bacteria</taxon>
        <taxon>Bacillati</taxon>
        <taxon>Bacillota</taxon>
        <taxon>Erysipelotrichia</taxon>
        <taxon>Erysipelotrichales</taxon>
        <taxon>Erysipelotrichaceae</taxon>
        <taxon>Floccifex</taxon>
    </lineage>
</organism>
<proteinExistence type="inferred from homology"/>
<comment type="similarity">
    <text evidence="2 10">Belongs to the ABC-4 integral membrane protein family. FtsX subfamily.</text>
</comment>
<comment type="caution">
    <text evidence="14">The sequence shown here is derived from an EMBL/GenBank/DDBJ whole genome shotgun (WGS) entry which is preliminary data.</text>
</comment>
<keyword evidence="9 10" id="KW-0131">Cell cycle</keyword>
<dbReference type="Proteomes" id="UP000470082">
    <property type="component" value="Unassembled WGS sequence"/>
</dbReference>
<evidence type="ECO:0000256" key="7">
    <source>
        <dbReference type="ARBA" id="ARBA00022989"/>
    </source>
</evidence>
<evidence type="ECO:0000256" key="3">
    <source>
        <dbReference type="ARBA" id="ARBA00021907"/>
    </source>
</evidence>
<protein>
    <recommendedName>
        <fullName evidence="3 10">Cell division protein FtsX</fullName>
    </recommendedName>
</protein>
<accession>A0A7X2N327</accession>
<dbReference type="RefSeq" id="WP_154460112.1">
    <property type="nucleotide sequence ID" value="NZ_VUMM01000009.1"/>
</dbReference>
<evidence type="ECO:0000256" key="11">
    <source>
        <dbReference type="SAM" id="Phobius"/>
    </source>
</evidence>
<dbReference type="PANTHER" id="PTHR47755:SF1">
    <property type="entry name" value="CELL DIVISION PROTEIN FTSX"/>
    <property type="match status" value="1"/>
</dbReference>
<evidence type="ECO:0000256" key="4">
    <source>
        <dbReference type="ARBA" id="ARBA00022475"/>
    </source>
</evidence>
<evidence type="ECO:0000259" key="12">
    <source>
        <dbReference type="Pfam" id="PF02687"/>
    </source>
</evidence>
<dbReference type="Gene3D" id="3.30.70.3040">
    <property type="match status" value="1"/>
</dbReference>
<evidence type="ECO:0000313" key="15">
    <source>
        <dbReference type="Proteomes" id="UP000470082"/>
    </source>
</evidence>
<keyword evidence="6 11" id="KW-0812">Transmembrane</keyword>
<dbReference type="EMBL" id="VUMM01000009">
    <property type="protein sequence ID" value="MSS01574.1"/>
    <property type="molecule type" value="Genomic_DNA"/>
</dbReference>
<keyword evidence="4 10" id="KW-1003">Cell membrane</keyword>
<comment type="function">
    <text evidence="10">Part of the ABC transporter FtsEX involved in asymmetric cellular division facilitating the initiation of sporulation.</text>
</comment>
<dbReference type="AlphaFoldDB" id="A0A7X2N327"/>
<evidence type="ECO:0000256" key="10">
    <source>
        <dbReference type="PIRNR" id="PIRNR003097"/>
    </source>
</evidence>
<evidence type="ECO:0000313" key="14">
    <source>
        <dbReference type="EMBL" id="MSS01574.1"/>
    </source>
</evidence>
<sequence length="298" mass="33936">MLLFIKCLPRMFKMAGQDVRRHFSLTFSSVLSIAIALFIAMIMGLFALNISHITKGLEEEFIIQVSLKPSINEEEVNDLMKSIESMKDVSSVTFSSKEEELDQLIEENGDVFSQYKDSNPLYDVLIVNLKENHSLDSVSKKIKKMDNVVKVNYGGTLITTLISLMSIIRKWGYIFVLIMAILSIYLIRTTIKLAIQTRKDEIMIMRNVGAMNWYITFPFMLEGMISGFFGSLLPMGICIFGYGFLYDRFDGVFMSSMFKLMPPFPNTIYVALLLMVTGLIVGMIGSGMAARKYLRWTR</sequence>
<keyword evidence="8 10" id="KW-0472">Membrane</keyword>
<dbReference type="InterPro" id="IPR058204">
    <property type="entry name" value="FtsX_firmicutes-type"/>
</dbReference>
<dbReference type="InterPro" id="IPR003838">
    <property type="entry name" value="ABC3_permease_C"/>
</dbReference>
<gene>
    <name evidence="14" type="ORF">FYJ50_05610</name>
</gene>
<dbReference type="NCBIfam" id="NF038347">
    <property type="entry name" value="FtsX_Gpos"/>
    <property type="match status" value="1"/>
</dbReference>
<comment type="subcellular location">
    <subcellularLocation>
        <location evidence="1">Cell membrane</location>
        <topology evidence="1">Multi-pass membrane protein</topology>
    </subcellularLocation>
</comment>
<feature type="transmembrane region" description="Helical" evidence="11">
    <location>
        <begin position="151"/>
        <end position="168"/>
    </location>
</feature>
<feature type="transmembrane region" description="Helical" evidence="11">
    <location>
        <begin position="266"/>
        <end position="290"/>
    </location>
</feature>
<feature type="transmembrane region" description="Helical" evidence="11">
    <location>
        <begin position="23"/>
        <end position="48"/>
    </location>
</feature>
<dbReference type="GO" id="GO:0051301">
    <property type="term" value="P:cell division"/>
    <property type="evidence" value="ECO:0007669"/>
    <property type="project" value="UniProtKB-KW"/>
</dbReference>
<evidence type="ECO:0000256" key="8">
    <source>
        <dbReference type="ARBA" id="ARBA00023136"/>
    </source>
</evidence>
<evidence type="ECO:0000259" key="13">
    <source>
        <dbReference type="Pfam" id="PF18075"/>
    </source>
</evidence>
<evidence type="ECO:0000256" key="9">
    <source>
        <dbReference type="ARBA" id="ARBA00023306"/>
    </source>
</evidence>
<evidence type="ECO:0000256" key="1">
    <source>
        <dbReference type="ARBA" id="ARBA00004651"/>
    </source>
</evidence>
<dbReference type="Pfam" id="PF18075">
    <property type="entry name" value="FtsX_ECD"/>
    <property type="match status" value="1"/>
</dbReference>
<feature type="transmembrane region" description="Helical" evidence="11">
    <location>
        <begin position="174"/>
        <end position="195"/>
    </location>
</feature>
<feature type="domain" description="ABC3 transporter permease C-terminal" evidence="12">
    <location>
        <begin position="174"/>
        <end position="294"/>
    </location>
</feature>
<reference evidence="14 15" key="1">
    <citation type="submission" date="2019-08" db="EMBL/GenBank/DDBJ databases">
        <title>In-depth cultivation of the pig gut microbiome towards novel bacterial diversity and tailored functional studies.</title>
        <authorList>
            <person name="Wylensek D."/>
            <person name="Hitch T.C.A."/>
            <person name="Clavel T."/>
        </authorList>
    </citation>
    <scope>NUCLEOTIDE SEQUENCE [LARGE SCALE GENOMIC DNA]</scope>
    <source>
        <strain evidence="14 15">LKV-178-WT-2G</strain>
    </source>
</reference>
<evidence type="ECO:0000256" key="6">
    <source>
        <dbReference type="ARBA" id="ARBA00022692"/>
    </source>
</evidence>
<keyword evidence="7 11" id="KW-1133">Transmembrane helix</keyword>
<dbReference type="PANTHER" id="PTHR47755">
    <property type="entry name" value="CELL DIVISION PROTEIN FTSX"/>
    <property type="match status" value="1"/>
</dbReference>
<feature type="transmembrane region" description="Helical" evidence="11">
    <location>
        <begin position="216"/>
        <end position="246"/>
    </location>
</feature>
<dbReference type="InterPro" id="IPR004513">
    <property type="entry name" value="FtsX"/>
</dbReference>
<dbReference type="InterPro" id="IPR040690">
    <property type="entry name" value="FtsX_ECD"/>
</dbReference>
<keyword evidence="5 10" id="KW-0132">Cell division</keyword>
<evidence type="ECO:0000256" key="5">
    <source>
        <dbReference type="ARBA" id="ARBA00022618"/>
    </source>
</evidence>
<name>A0A7X2N327_9FIRM</name>
<feature type="domain" description="FtsX extracellular" evidence="13">
    <location>
        <begin position="63"/>
        <end position="151"/>
    </location>
</feature>
<dbReference type="PIRSF" id="PIRSF003097">
    <property type="entry name" value="FtsX"/>
    <property type="match status" value="1"/>
</dbReference>